<dbReference type="SMART" id="SM00450">
    <property type="entry name" value="RHOD"/>
    <property type="match status" value="2"/>
</dbReference>
<dbReference type="EMBL" id="JAMXFA010000014">
    <property type="protein sequence ID" value="MCT7978430.1"/>
    <property type="molecule type" value="Genomic_DNA"/>
</dbReference>
<comment type="caution">
    <text evidence="5">The sequence shown here is derived from an EMBL/GenBank/DDBJ whole genome shotgun (WGS) entry which is preliminary data.</text>
</comment>
<evidence type="ECO:0000256" key="3">
    <source>
        <dbReference type="RuleBase" id="RU000507"/>
    </source>
</evidence>
<reference evidence="5 6" key="1">
    <citation type="journal article" date="2022" name="Front. Microbiol.">
        <title>High genomic differentiation and limited gene flow indicate recent cryptic speciation within the genus Laspinema (cyanobacteria).</title>
        <authorList>
            <person name="Stanojkovic A."/>
            <person name="Skoupy S."/>
            <person name="Skaloud P."/>
            <person name="Dvorak P."/>
        </authorList>
    </citation>
    <scope>NUCLEOTIDE SEQUENCE [LARGE SCALE GENOMIC DNA]</scope>
    <source>
        <strain evidence="5 6">D3b</strain>
    </source>
</reference>
<dbReference type="InterPro" id="IPR001763">
    <property type="entry name" value="Rhodanese-like_dom"/>
</dbReference>
<dbReference type="RefSeq" id="WP_261235590.1">
    <property type="nucleotide sequence ID" value="NZ_JAMXFA010000014.1"/>
</dbReference>
<accession>A0ABT2N6V9</accession>
<dbReference type="InterPro" id="IPR001307">
    <property type="entry name" value="Thiosulphate_STrfase_CS"/>
</dbReference>
<dbReference type="PROSITE" id="PS50206">
    <property type="entry name" value="RHODANESE_3"/>
    <property type="match status" value="2"/>
</dbReference>
<dbReference type="PROSITE" id="PS00380">
    <property type="entry name" value="RHODANESE_1"/>
    <property type="match status" value="1"/>
</dbReference>
<keyword evidence="1" id="KW-0677">Repeat</keyword>
<dbReference type="InterPro" id="IPR036873">
    <property type="entry name" value="Rhodanese-like_dom_sf"/>
</dbReference>
<protein>
    <recommendedName>
        <fullName evidence="3">Sulfurtransferase</fullName>
    </recommendedName>
</protein>
<dbReference type="CDD" id="cd01449">
    <property type="entry name" value="TST_Repeat_2"/>
    <property type="match status" value="1"/>
</dbReference>
<evidence type="ECO:0000313" key="6">
    <source>
        <dbReference type="Proteomes" id="UP001525961"/>
    </source>
</evidence>
<name>A0ABT2N6V9_9CYAN</name>
<dbReference type="CDD" id="cd01448">
    <property type="entry name" value="TST_Repeat_1"/>
    <property type="match status" value="1"/>
</dbReference>
<evidence type="ECO:0000256" key="2">
    <source>
        <dbReference type="ARBA" id="ARBA00047549"/>
    </source>
</evidence>
<dbReference type="Gene3D" id="3.40.250.10">
    <property type="entry name" value="Rhodanese-like domain"/>
    <property type="match status" value="2"/>
</dbReference>
<feature type="domain" description="Rhodanese" evidence="4">
    <location>
        <begin position="73"/>
        <end position="183"/>
    </location>
</feature>
<gene>
    <name evidence="5" type="ORF">NG792_11995</name>
</gene>
<keyword evidence="3" id="KW-0808">Transferase</keyword>
<dbReference type="PROSITE" id="PS00683">
    <property type="entry name" value="RHODANESE_2"/>
    <property type="match status" value="1"/>
</dbReference>
<dbReference type="PANTHER" id="PTHR43855:SF1">
    <property type="entry name" value="THIOSULFATE SULFURTRANSFERASE"/>
    <property type="match status" value="1"/>
</dbReference>
<dbReference type="SUPFAM" id="SSF52821">
    <property type="entry name" value="Rhodanese/Cell cycle control phosphatase"/>
    <property type="match status" value="2"/>
</dbReference>
<evidence type="ECO:0000313" key="5">
    <source>
        <dbReference type="EMBL" id="MCT7978430.1"/>
    </source>
</evidence>
<dbReference type="Proteomes" id="UP001525961">
    <property type="component" value="Unassembled WGS sequence"/>
</dbReference>
<evidence type="ECO:0000256" key="1">
    <source>
        <dbReference type="ARBA" id="ARBA00022737"/>
    </source>
</evidence>
<feature type="domain" description="Rhodanese" evidence="4">
    <location>
        <begin position="213"/>
        <end position="328"/>
    </location>
</feature>
<keyword evidence="6" id="KW-1185">Reference proteome</keyword>
<dbReference type="Pfam" id="PF00581">
    <property type="entry name" value="Rhodanese"/>
    <property type="match status" value="2"/>
</dbReference>
<sequence>MKSQELYFMRSRFFKLKGVTAAILAFVTSVLAVTVVMPALSQQSSIPNFHLAAGTNASHIRLVSPQWLAEHLNDENLRVLDVRMNPLDYIQGHVPGAVHIADNTFRGPNGRLPIQYWNLDNLQFLFTQAGITANSDVVVYSDGNNLLGSTMVAYLLERSGHAKAAVLDGGYPGYRDAKLPLTKAFPQYEAGTFTMKDNPSVRVTLDDVRGFVQTGKVTFIDPRPAPLYAGEVDLFQRNGHIPGAKNIPWPTFTIGEDNLHKLKPLDEIQAILDRRGITRDDTIVVTCSTGREATLQYVVLKHLLNYPNVRIYEGSWTEYSSFPDLPLETGQDPDLV</sequence>
<dbReference type="InterPro" id="IPR051126">
    <property type="entry name" value="Thiosulfate_sulfurtransferase"/>
</dbReference>
<evidence type="ECO:0000259" key="4">
    <source>
        <dbReference type="PROSITE" id="PS50206"/>
    </source>
</evidence>
<comment type="catalytic activity">
    <reaction evidence="2">
        <text>thiosulfate + hydrogen cyanide = thiocyanate + sulfite + 2 H(+)</text>
        <dbReference type="Rhea" id="RHEA:16881"/>
        <dbReference type="ChEBI" id="CHEBI:15378"/>
        <dbReference type="ChEBI" id="CHEBI:17359"/>
        <dbReference type="ChEBI" id="CHEBI:18022"/>
        <dbReference type="ChEBI" id="CHEBI:18407"/>
        <dbReference type="ChEBI" id="CHEBI:33542"/>
        <dbReference type="EC" id="2.8.1.1"/>
    </reaction>
</comment>
<proteinExistence type="predicted"/>
<dbReference type="PANTHER" id="PTHR43855">
    <property type="entry name" value="THIOSULFATE SULFURTRANSFERASE"/>
    <property type="match status" value="1"/>
</dbReference>
<organism evidence="5 6">
    <name type="scientific">Laspinema olomoucense D3b</name>
    <dbReference type="NCBI Taxonomy" id="2953688"/>
    <lineage>
        <taxon>Bacteria</taxon>
        <taxon>Bacillati</taxon>
        <taxon>Cyanobacteriota</taxon>
        <taxon>Cyanophyceae</taxon>
        <taxon>Oscillatoriophycideae</taxon>
        <taxon>Oscillatoriales</taxon>
        <taxon>Laspinemataceae</taxon>
        <taxon>Laspinema</taxon>
        <taxon>Laspinema olomoucense</taxon>
    </lineage>
</organism>